<evidence type="ECO:0000313" key="1">
    <source>
        <dbReference type="EMBL" id="CAB4543194.1"/>
    </source>
</evidence>
<reference evidence="1" key="1">
    <citation type="submission" date="2020-05" db="EMBL/GenBank/DDBJ databases">
        <authorList>
            <person name="Chiriac C."/>
            <person name="Salcher M."/>
            <person name="Ghai R."/>
            <person name="Kavagutti S V."/>
        </authorList>
    </citation>
    <scope>NUCLEOTIDE SEQUENCE</scope>
</reference>
<gene>
    <name evidence="1" type="ORF">UFOPK1495_00326</name>
</gene>
<dbReference type="AlphaFoldDB" id="A0A6J6BWM2"/>
<name>A0A6J6BWM2_9ZZZZ</name>
<protein>
    <submittedName>
        <fullName evidence="1">Unannotated protein</fullName>
    </submittedName>
</protein>
<accession>A0A6J6BWM2</accession>
<organism evidence="1">
    <name type="scientific">freshwater metagenome</name>
    <dbReference type="NCBI Taxonomy" id="449393"/>
    <lineage>
        <taxon>unclassified sequences</taxon>
        <taxon>metagenomes</taxon>
        <taxon>ecological metagenomes</taxon>
    </lineage>
</organism>
<dbReference type="EMBL" id="CAEZSU010000022">
    <property type="protein sequence ID" value="CAB4543194.1"/>
    <property type="molecule type" value="Genomic_DNA"/>
</dbReference>
<sequence>MDGQHTVEAVFKNCPTGPVPCELDVTLIGNHRNVALASPLRCGFKIVKVSGGIPGRVHPETQRSSCVGRINGIEIASAVGSNWNWNRTCSSKFRTHGIRRITNGRIQHSVAIRGAQAKPMRKPGNEFLGANAGGDFFRSNADAELALHPAHCRFAVGREPNRCWITPLACRRGERFDDDCWRRIEGVAYREVDHSALVCRRDRLERVEPIVGIGRRRESCSHERRV</sequence>
<proteinExistence type="predicted"/>